<evidence type="ECO:0000313" key="3">
    <source>
        <dbReference type="Proteomes" id="UP000242084"/>
    </source>
</evidence>
<feature type="domain" description="DUF2529" evidence="1">
    <location>
        <begin position="1"/>
        <end position="168"/>
    </location>
</feature>
<dbReference type="EMBL" id="LT906462">
    <property type="protein sequence ID" value="SNV60200.1"/>
    <property type="molecule type" value="Genomic_DNA"/>
</dbReference>
<keyword evidence="3" id="KW-1185">Reference proteome</keyword>
<dbReference type="OrthoDB" id="2737584at2"/>
<sequence>MLKIFNTQLNGIFSKIDAQEEEIEIASQLLMQAAGGQGNILIHVCGETKYFSTYMTDSEEKLPNAKLIESIDEISKIDTTDRVLLISPFFTDELLSWIEKLNEHDIDFVVISNKDKEHKTHESLMHFIDLSTPRSIVPTADFSKIITPHIMALNYIYYIMYAEMYEITQDLEEL</sequence>
<dbReference type="InterPro" id="IPR019676">
    <property type="entry name" value="DUF2529"/>
</dbReference>
<dbReference type="Proteomes" id="UP000242084">
    <property type="component" value="Chromosome 1"/>
</dbReference>
<dbReference type="KEGG" id="sste:SAMEA4384403_0627"/>
<protein>
    <submittedName>
        <fullName evidence="2">Protein of uncharacterized function (DUF2529)</fullName>
    </submittedName>
</protein>
<name>A0A239YN63_9STAP</name>
<evidence type="ECO:0000313" key="2">
    <source>
        <dbReference type="EMBL" id="SNV60200.1"/>
    </source>
</evidence>
<dbReference type="RefSeq" id="WP_095086603.1">
    <property type="nucleotide sequence ID" value="NZ_BMDM01000003.1"/>
</dbReference>
<dbReference type="Gene3D" id="3.40.50.10490">
    <property type="entry name" value="Glucose-6-phosphate isomerase like protein, domain 1"/>
    <property type="match status" value="1"/>
</dbReference>
<reference evidence="2 3" key="1">
    <citation type="submission" date="2017-06" db="EMBL/GenBank/DDBJ databases">
        <authorList>
            <consortium name="Pathogen Informatics"/>
        </authorList>
    </citation>
    <scope>NUCLEOTIDE SEQUENCE [LARGE SCALE GENOMIC DNA]</scope>
    <source>
        <strain evidence="2 3">NCTC13839</strain>
    </source>
</reference>
<gene>
    <name evidence="2" type="ORF">SAMEA4384403_00627</name>
</gene>
<organism evidence="2 3">
    <name type="scientific">Mammaliicoccus stepanovicii</name>
    <dbReference type="NCBI Taxonomy" id="643214"/>
    <lineage>
        <taxon>Bacteria</taxon>
        <taxon>Bacillati</taxon>
        <taxon>Bacillota</taxon>
        <taxon>Bacilli</taxon>
        <taxon>Bacillales</taxon>
        <taxon>Staphylococcaceae</taxon>
        <taxon>Mammaliicoccus</taxon>
    </lineage>
</organism>
<dbReference type="AlphaFoldDB" id="A0A239YN63"/>
<evidence type="ECO:0000259" key="1">
    <source>
        <dbReference type="Pfam" id="PF10740"/>
    </source>
</evidence>
<dbReference type="Pfam" id="PF10740">
    <property type="entry name" value="DUF2529"/>
    <property type="match status" value="1"/>
</dbReference>
<proteinExistence type="predicted"/>
<accession>A0A239YN63</accession>